<sequence length="103" mass="12038">MASVTRQPYAPTPRPYTPRHHQTSFRFTRLAIQASPVCNQWSQELLLSTKPFPTKRPEIASLALIDPRASFAEEGWWRIEPRKKRLRLSPLLCHSNTFRCRAH</sequence>
<dbReference type="Proteomes" id="UP001519460">
    <property type="component" value="Unassembled WGS sequence"/>
</dbReference>
<comment type="caution">
    <text evidence="2">The sequence shown here is derived from an EMBL/GenBank/DDBJ whole genome shotgun (WGS) entry which is preliminary data.</text>
</comment>
<dbReference type="EMBL" id="JACVVK020000091">
    <property type="protein sequence ID" value="KAK7493663.1"/>
    <property type="molecule type" value="Genomic_DNA"/>
</dbReference>
<name>A0ABD0L2V9_9CAEN</name>
<dbReference type="AlphaFoldDB" id="A0ABD0L2V9"/>
<protein>
    <submittedName>
        <fullName evidence="2">Uncharacterized protein</fullName>
    </submittedName>
</protein>
<keyword evidence="3" id="KW-1185">Reference proteome</keyword>
<accession>A0ABD0L2V9</accession>
<organism evidence="2 3">
    <name type="scientific">Batillaria attramentaria</name>
    <dbReference type="NCBI Taxonomy" id="370345"/>
    <lineage>
        <taxon>Eukaryota</taxon>
        <taxon>Metazoa</taxon>
        <taxon>Spiralia</taxon>
        <taxon>Lophotrochozoa</taxon>
        <taxon>Mollusca</taxon>
        <taxon>Gastropoda</taxon>
        <taxon>Caenogastropoda</taxon>
        <taxon>Sorbeoconcha</taxon>
        <taxon>Cerithioidea</taxon>
        <taxon>Batillariidae</taxon>
        <taxon>Batillaria</taxon>
    </lineage>
</organism>
<proteinExistence type="predicted"/>
<gene>
    <name evidence="2" type="ORF">BaRGS_00015175</name>
</gene>
<feature type="region of interest" description="Disordered" evidence="1">
    <location>
        <begin position="1"/>
        <end position="20"/>
    </location>
</feature>
<evidence type="ECO:0000313" key="3">
    <source>
        <dbReference type="Proteomes" id="UP001519460"/>
    </source>
</evidence>
<evidence type="ECO:0000313" key="2">
    <source>
        <dbReference type="EMBL" id="KAK7493663.1"/>
    </source>
</evidence>
<evidence type="ECO:0000256" key="1">
    <source>
        <dbReference type="SAM" id="MobiDB-lite"/>
    </source>
</evidence>
<reference evidence="2 3" key="1">
    <citation type="journal article" date="2023" name="Sci. Data">
        <title>Genome assembly of the Korean intertidal mud-creeper Batillaria attramentaria.</title>
        <authorList>
            <person name="Patra A.K."/>
            <person name="Ho P.T."/>
            <person name="Jun S."/>
            <person name="Lee S.J."/>
            <person name="Kim Y."/>
            <person name="Won Y.J."/>
        </authorList>
    </citation>
    <scope>NUCLEOTIDE SEQUENCE [LARGE SCALE GENOMIC DNA]</scope>
    <source>
        <strain evidence="2">Wonlab-2016</strain>
    </source>
</reference>